<dbReference type="OMA" id="SAFHCHA"/>
<comment type="caution">
    <text evidence="2">The sequence shown here is derived from an EMBL/GenBank/DDBJ whole genome shotgun (WGS) entry which is preliminary data.</text>
</comment>
<keyword evidence="1" id="KW-1133">Transmembrane helix</keyword>
<evidence type="ECO:0000313" key="3">
    <source>
        <dbReference type="Proteomes" id="UP000001861"/>
    </source>
</evidence>
<accession>D6RLN1</accession>
<dbReference type="HOGENOM" id="CLU_111233_0_0_1"/>
<name>D6RLN1_COPC7</name>
<organism evidence="2 3">
    <name type="scientific">Coprinopsis cinerea (strain Okayama-7 / 130 / ATCC MYA-4618 / FGSC 9003)</name>
    <name type="common">Inky cap fungus</name>
    <name type="synonym">Hormographiella aspergillata</name>
    <dbReference type="NCBI Taxonomy" id="240176"/>
    <lineage>
        <taxon>Eukaryota</taxon>
        <taxon>Fungi</taxon>
        <taxon>Dikarya</taxon>
        <taxon>Basidiomycota</taxon>
        <taxon>Agaricomycotina</taxon>
        <taxon>Agaricomycetes</taxon>
        <taxon>Agaricomycetidae</taxon>
        <taxon>Agaricales</taxon>
        <taxon>Agaricineae</taxon>
        <taxon>Psathyrellaceae</taxon>
        <taxon>Coprinopsis</taxon>
    </lineage>
</organism>
<dbReference type="KEGG" id="cci:CC1G_14202"/>
<sequence length="203" mass="23234">MDSLSSNGSAAHTTAAYLRVASLAIALYDYLETQPTAFRFYKEHWQNRCFSISMVLFASIRFISVCTLVLSNVGFFYTRFTLESCGRFYLLPPIFKVLQAMVSQAILGVRAFNLSRRSKRIGWLLLTIYFCAAVLQWITTLYQRVPKLDKDPPATNGNCRAFNEGRQLGAWIFYAIAMIYDVAITGMSIYYLLRYKLVMKNTV</sequence>
<reference evidence="2 3" key="1">
    <citation type="journal article" date="2010" name="Proc. Natl. Acad. Sci. U.S.A.">
        <title>Insights into evolution of multicellular fungi from the assembled chromosomes of the mushroom Coprinopsis cinerea (Coprinus cinereus).</title>
        <authorList>
            <person name="Stajich J.E."/>
            <person name="Wilke S.K."/>
            <person name="Ahren D."/>
            <person name="Au C.H."/>
            <person name="Birren B.W."/>
            <person name="Borodovsky M."/>
            <person name="Burns C."/>
            <person name="Canback B."/>
            <person name="Casselton L.A."/>
            <person name="Cheng C.K."/>
            <person name="Deng J."/>
            <person name="Dietrich F.S."/>
            <person name="Fargo D.C."/>
            <person name="Farman M.L."/>
            <person name="Gathman A.C."/>
            <person name="Goldberg J."/>
            <person name="Guigo R."/>
            <person name="Hoegger P.J."/>
            <person name="Hooker J.B."/>
            <person name="Huggins A."/>
            <person name="James T.Y."/>
            <person name="Kamada T."/>
            <person name="Kilaru S."/>
            <person name="Kodira C."/>
            <person name="Kues U."/>
            <person name="Kupfer D."/>
            <person name="Kwan H.S."/>
            <person name="Lomsadze A."/>
            <person name="Li W."/>
            <person name="Lilly W.W."/>
            <person name="Ma L.J."/>
            <person name="Mackey A.J."/>
            <person name="Manning G."/>
            <person name="Martin F."/>
            <person name="Muraguchi H."/>
            <person name="Natvig D.O."/>
            <person name="Palmerini H."/>
            <person name="Ramesh M.A."/>
            <person name="Rehmeyer C.J."/>
            <person name="Roe B.A."/>
            <person name="Shenoy N."/>
            <person name="Stanke M."/>
            <person name="Ter-Hovhannisyan V."/>
            <person name="Tunlid A."/>
            <person name="Velagapudi R."/>
            <person name="Vision T.J."/>
            <person name="Zeng Q."/>
            <person name="Zolan M.E."/>
            <person name="Pukkila P.J."/>
        </authorList>
    </citation>
    <scope>NUCLEOTIDE SEQUENCE [LARGE SCALE GENOMIC DNA]</scope>
    <source>
        <strain evidence="3">Okayama-7 / 130 / ATCC MYA-4618 / FGSC 9003</strain>
    </source>
</reference>
<protein>
    <submittedName>
        <fullName evidence="2">Uncharacterized protein</fullName>
    </submittedName>
</protein>
<gene>
    <name evidence="2" type="ORF">CC1G_14202</name>
</gene>
<feature type="transmembrane region" description="Helical" evidence="1">
    <location>
        <begin position="171"/>
        <end position="193"/>
    </location>
</feature>
<feature type="transmembrane region" description="Helical" evidence="1">
    <location>
        <begin position="12"/>
        <end position="31"/>
    </location>
</feature>
<dbReference type="GeneID" id="9379578"/>
<feature type="transmembrane region" description="Helical" evidence="1">
    <location>
        <begin position="121"/>
        <end position="139"/>
    </location>
</feature>
<dbReference type="EMBL" id="AACS02000003">
    <property type="protein sequence ID" value="EFI28175.1"/>
    <property type="molecule type" value="Genomic_DNA"/>
</dbReference>
<keyword evidence="1" id="KW-0472">Membrane</keyword>
<keyword evidence="3" id="KW-1185">Reference proteome</keyword>
<dbReference type="RefSeq" id="XP_002911669.1">
    <property type="nucleotide sequence ID" value="XM_002911623.1"/>
</dbReference>
<evidence type="ECO:0000313" key="2">
    <source>
        <dbReference type="EMBL" id="EFI28175.1"/>
    </source>
</evidence>
<dbReference type="Proteomes" id="UP000001861">
    <property type="component" value="Unassembled WGS sequence"/>
</dbReference>
<evidence type="ECO:0000256" key="1">
    <source>
        <dbReference type="SAM" id="Phobius"/>
    </source>
</evidence>
<dbReference type="eggNOG" id="ENOG502SNU4">
    <property type="taxonomic scope" value="Eukaryota"/>
</dbReference>
<proteinExistence type="predicted"/>
<dbReference type="STRING" id="240176.D6RLN1"/>
<keyword evidence="1" id="KW-0812">Transmembrane</keyword>
<feature type="transmembrane region" description="Helical" evidence="1">
    <location>
        <begin position="52"/>
        <end position="77"/>
    </location>
</feature>
<feature type="transmembrane region" description="Helical" evidence="1">
    <location>
        <begin position="89"/>
        <end position="109"/>
    </location>
</feature>
<dbReference type="VEuPathDB" id="FungiDB:CC1G_14202"/>
<dbReference type="InParanoid" id="D6RLN1"/>
<dbReference type="OrthoDB" id="3346251at2759"/>
<dbReference type="AlphaFoldDB" id="D6RLN1"/>